<dbReference type="EMBL" id="JACDQQ010001812">
    <property type="protein sequence ID" value="MBA0087065.1"/>
    <property type="molecule type" value="Genomic_DNA"/>
</dbReference>
<dbReference type="NCBIfam" id="NF033539">
    <property type="entry name" value="transpos_IS1380"/>
    <property type="match status" value="1"/>
</dbReference>
<dbReference type="Pfam" id="PF13701">
    <property type="entry name" value="DDE_Tnp_1_4"/>
    <property type="match status" value="1"/>
</dbReference>
<comment type="caution">
    <text evidence="2">The sequence shown here is derived from an EMBL/GenBank/DDBJ whole genome shotgun (WGS) entry which is preliminary data.</text>
</comment>
<evidence type="ECO:0000259" key="1">
    <source>
        <dbReference type="Pfam" id="PF13701"/>
    </source>
</evidence>
<accession>A0A7V8NT91</accession>
<dbReference type="InterPro" id="IPR025668">
    <property type="entry name" value="Tnp_DDE_dom"/>
</dbReference>
<organism evidence="2 3">
    <name type="scientific">Candidatus Acidiferrum panamense</name>
    <dbReference type="NCBI Taxonomy" id="2741543"/>
    <lineage>
        <taxon>Bacteria</taxon>
        <taxon>Pseudomonadati</taxon>
        <taxon>Acidobacteriota</taxon>
        <taxon>Terriglobia</taxon>
        <taxon>Candidatus Acidiferrales</taxon>
        <taxon>Candidatus Acidiferrum</taxon>
    </lineage>
</organism>
<reference evidence="2" key="1">
    <citation type="submission" date="2020-06" db="EMBL/GenBank/DDBJ databases">
        <title>Legume-microbial interactions unlock mineral nutrients during tropical forest succession.</title>
        <authorList>
            <person name="Epihov D.Z."/>
        </authorList>
    </citation>
    <scope>NUCLEOTIDE SEQUENCE [LARGE SCALE GENOMIC DNA]</scope>
    <source>
        <strain evidence="2">Pan2503</strain>
    </source>
</reference>
<evidence type="ECO:0000313" key="3">
    <source>
        <dbReference type="Proteomes" id="UP000567293"/>
    </source>
</evidence>
<sequence length="437" mass="48470">MRASQTVLPFKLTASDESLTAHAGLVLFDEYLGAMGIAGLINHELPGAGSAAGYDPSAHVAPLVLMLAGGGRTLEDLRILRRDDGLRCVVGLDDMPSSDASGDWIRRMGANESGGLAGLQRVNRCVFRRLLRADERTDFTLDIDATQIVAEKREARYSYKGQKGYMPMVGHIAENSLAIDHEFREGNAAPAARNLEFVQACERKMPKGKRIKAVRADSAAYQADVFNYCEETHKVFAIGADQDAAVKAVIAAIPEGEWKTFRDGEIAETVHCMNKTDKAFRLIVLRRPREQDLFEDKSLYRYHAIASNRPNEDAALTMEWYSQRGDASENRIKDLKVGFGMEYMPCGSFQANAVFFAIGVLTYNLYLGFRSDALGSGWQRSQVQTVRWRLFQTAGKIVRHGRQIFLQIGAAMLDMFAAIRQRCARITREGGAIPETS</sequence>
<gene>
    <name evidence="2" type="ORF">HRJ53_18940</name>
</gene>
<proteinExistence type="predicted"/>
<feature type="domain" description="Transposase DDE" evidence="1">
    <location>
        <begin position="16"/>
        <end position="413"/>
    </location>
</feature>
<name>A0A7V8NT91_9BACT</name>
<evidence type="ECO:0000313" key="2">
    <source>
        <dbReference type="EMBL" id="MBA0087065.1"/>
    </source>
</evidence>
<dbReference type="Proteomes" id="UP000567293">
    <property type="component" value="Unassembled WGS sequence"/>
</dbReference>
<dbReference type="InterPro" id="IPR047960">
    <property type="entry name" value="Transpos_IS1380"/>
</dbReference>
<dbReference type="AlphaFoldDB" id="A0A7V8NT91"/>
<protein>
    <submittedName>
        <fullName evidence="2">IS1380 family transposase</fullName>
    </submittedName>
</protein>
<keyword evidence="3" id="KW-1185">Reference proteome</keyword>